<dbReference type="HAMAP" id="MF_00720">
    <property type="entry name" value="PriB"/>
    <property type="match status" value="1"/>
</dbReference>
<evidence type="ECO:0000256" key="1">
    <source>
        <dbReference type="ARBA" id="ARBA00022705"/>
    </source>
</evidence>
<dbReference type="Pfam" id="PF22657">
    <property type="entry name" value="SSB_1"/>
    <property type="match status" value="1"/>
</dbReference>
<reference evidence="4" key="1">
    <citation type="submission" date="2020-11" db="EMBL/GenBank/DDBJ databases">
        <title>Azospira inquinata sp. nov.</title>
        <authorList>
            <person name="Moe W.M."/>
            <person name="Mikes M.C."/>
        </authorList>
    </citation>
    <scope>NUCLEOTIDE SEQUENCE</scope>
    <source>
        <strain evidence="4">Azo-3</strain>
    </source>
</reference>
<comment type="function">
    <text evidence="2">Involved in the restart of stalled replication forks, which reloads the replicative helicase on sites other than the origin of replication; the PriA-PriB pathway is the major replication restart pathway. During primosome assembly it facilitates complex formation between PriA and DnaT on DNA; stabilizes PriA on DNA. Stimulates the DNA unwinding activity of PriA helicase.</text>
</comment>
<dbReference type="GO" id="GO:1990077">
    <property type="term" value="C:primosome complex"/>
    <property type="evidence" value="ECO:0007669"/>
    <property type="project" value="UniProtKB-UniRule"/>
</dbReference>
<dbReference type="PIRSF" id="PIRSF003135">
    <property type="entry name" value="Primosomal_n"/>
    <property type="match status" value="1"/>
</dbReference>
<keyword evidence="2" id="KW-0639">Primosome</keyword>
<dbReference type="Proteomes" id="UP000683428">
    <property type="component" value="Chromosome"/>
</dbReference>
<evidence type="ECO:0000313" key="4">
    <source>
        <dbReference type="EMBL" id="QWT50437.1"/>
    </source>
</evidence>
<keyword evidence="1 2" id="KW-0235">DNA replication</keyword>
<evidence type="ECO:0000256" key="2">
    <source>
        <dbReference type="HAMAP-Rule" id="MF_00720"/>
    </source>
</evidence>
<comment type="subunit">
    <text evidence="2">Homodimer. Interacts with PriA and DnaT. Component of the replication restart primosome. Primosome assembly occurs via a 'hand-off' mechanism. PriA binds to replication forks, subsequently PriB then DnaT bind; DnaT then displaces ssDNA to generate the helicase loading substrate.</text>
</comment>
<dbReference type="InterPro" id="IPR023646">
    <property type="entry name" value="Prisomal_replication_PriB"/>
</dbReference>
<protein>
    <recommendedName>
        <fullName evidence="2">Replication restart protein PriB</fullName>
    </recommendedName>
</protein>
<keyword evidence="2 3" id="KW-0238">DNA-binding</keyword>
<accession>A0A975SQ41</accession>
<evidence type="ECO:0000256" key="3">
    <source>
        <dbReference type="PROSITE-ProRule" id="PRU00252"/>
    </source>
</evidence>
<dbReference type="NCBIfam" id="TIGR04418">
    <property type="entry name" value="PriB_gamma"/>
    <property type="match status" value="1"/>
</dbReference>
<proteinExistence type="inferred from homology"/>
<organism evidence="4 5">
    <name type="scientific">Azospira inquinata</name>
    <dbReference type="NCBI Taxonomy" id="2785627"/>
    <lineage>
        <taxon>Bacteria</taxon>
        <taxon>Pseudomonadati</taxon>
        <taxon>Pseudomonadota</taxon>
        <taxon>Betaproteobacteria</taxon>
        <taxon>Rhodocyclales</taxon>
        <taxon>Rhodocyclaceae</taxon>
        <taxon>Azospira</taxon>
    </lineage>
</organism>
<evidence type="ECO:0000313" key="5">
    <source>
        <dbReference type="Proteomes" id="UP000683428"/>
    </source>
</evidence>
<name>A0A975SQ41_9RHOO</name>
<dbReference type="PROSITE" id="PS50935">
    <property type="entry name" value="SSB"/>
    <property type="match status" value="1"/>
</dbReference>
<sequence length="97" mass="10569">MSGVLIERKALRYTPAGVPVSEGRLRHESELTEAGKPRLVECEIGVIALGDSAQWLQSAAAGGRMKIIGFLASRSRNSRQPVLHVERIEFLEGNENG</sequence>
<dbReference type="EMBL" id="CP064782">
    <property type="protein sequence ID" value="QWT50437.1"/>
    <property type="molecule type" value="Genomic_DNA"/>
</dbReference>
<dbReference type="KEGG" id="aiq:Azoinq_01915"/>
<keyword evidence="5" id="KW-1185">Reference proteome</keyword>
<dbReference type="InterPro" id="IPR000424">
    <property type="entry name" value="Primosome_PriB/ssb"/>
</dbReference>
<dbReference type="AlphaFoldDB" id="A0A975SQ41"/>
<gene>
    <name evidence="2 4" type="primary">priB</name>
    <name evidence="4" type="ORF">Azoinq_01915</name>
</gene>
<comment type="similarity">
    <text evidence="2">Belongs to the PriB family.</text>
</comment>
<dbReference type="GO" id="GO:0006269">
    <property type="term" value="P:DNA replication, synthesis of primer"/>
    <property type="evidence" value="ECO:0007669"/>
    <property type="project" value="UniProtKB-KW"/>
</dbReference>
<dbReference type="GO" id="GO:0003697">
    <property type="term" value="F:single-stranded DNA binding"/>
    <property type="evidence" value="ECO:0007669"/>
    <property type="project" value="UniProtKB-UniRule"/>
</dbReference>